<reference evidence="2" key="1">
    <citation type="submission" date="2017-02" db="UniProtKB">
        <authorList>
            <consortium name="WormBaseParasite"/>
        </authorList>
    </citation>
    <scope>IDENTIFICATION</scope>
</reference>
<dbReference type="WBParaSite" id="SPAL_0001604084.1">
    <property type="protein sequence ID" value="SPAL_0001604084.1"/>
    <property type="gene ID" value="SPAL_0001604084"/>
</dbReference>
<dbReference type="AlphaFoldDB" id="A0A0N5CDU9"/>
<dbReference type="Proteomes" id="UP000046392">
    <property type="component" value="Unplaced"/>
</dbReference>
<accession>A0A0N5CDU9</accession>
<keyword evidence="1" id="KW-1185">Reference proteome</keyword>
<sequence length="77" mass="9012">MNLNRGDLIFDGFILESLKKDFSLLFCILLSTQKCLPVQEVYDSQMMRKLMDFLYNSESILTEIAEKEEKEDSPNIE</sequence>
<dbReference type="STRING" id="174720.A0A0N5CDU9"/>
<evidence type="ECO:0000313" key="1">
    <source>
        <dbReference type="Proteomes" id="UP000046392"/>
    </source>
</evidence>
<proteinExistence type="predicted"/>
<protein>
    <submittedName>
        <fullName evidence="2">Uncharacterized protein</fullName>
    </submittedName>
</protein>
<evidence type="ECO:0000313" key="2">
    <source>
        <dbReference type="WBParaSite" id="SPAL_0001604084.1"/>
    </source>
</evidence>
<organism evidence="1 2">
    <name type="scientific">Strongyloides papillosus</name>
    <name type="common">Intestinal threadworm</name>
    <dbReference type="NCBI Taxonomy" id="174720"/>
    <lineage>
        <taxon>Eukaryota</taxon>
        <taxon>Metazoa</taxon>
        <taxon>Ecdysozoa</taxon>
        <taxon>Nematoda</taxon>
        <taxon>Chromadorea</taxon>
        <taxon>Rhabditida</taxon>
        <taxon>Tylenchina</taxon>
        <taxon>Panagrolaimomorpha</taxon>
        <taxon>Strongyloidoidea</taxon>
        <taxon>Strongyloididae</taxon>
        <taxon>Strongyloides</taxon>
    </lineage>
</organism>
<name>A0A0N5CDU9_STREA</name>